<dbReference type="EMBL" id="JABEQO010000005">
    <property type="protein sequence ID" value="MBB2164035.1"/>
    <property type="molecule type" value="Genomic_DNA"/>
</dbReference>
<organism evidence="2 5">
    <name type="scientific">Gluconacetobacter dulcium</name>
    <dbReference type="NCBI Taxonomy" id="2729096"/>
    <lineage>
        <taxon>Bacteria</taxon>
        <taxon>Pseudomonadati</taxon>
        <taxon>Pseudomonadota</taxon>
        <taxon>Alphaproteobacteria</taxon>
        <taxon>Acetobacterales</taxon>
        <taxon>Acetobacteraceae</taxon>
        <taxon>Gluconacetobacter</taxon>
    </lineage>
</organism>
<comment type="caution">
    <text evidence="2">The sequence shown here is derived from an EMBL/GenBank/DDBJ whole genome shotgun (WGS) entry which is preliminary data.</text>
</comment>
<proteinExistence type="predicted"/>
<feature type="domain" description="DNA circulation N-terminal" evidence="1">
    <location>
        <begin position="18"/>
        <end position="104"/>
    </location>
</feature>
<reference evidence="4 5" key="1">
    <citation type="submission" date="2020-04" db="EMBL/GenBank/DDBJ databases">
        <title>Description of novel Gluconacetobacter.</title>
        <authorList>
            <person name="Sombolestani A."/>
        </authorList>
    </citation>
    <scope>NUCLEOTIDE SEQUENCE [LARGE SCALE GENOMIC DNA]</scope>
    <source>
        <strain evidence="3 4">LMG 1728</strain>
        <strain evidence="2 5">LMG 1731</strain>
    </source>
</reference>
<name>A0A7W4IJH7_9PROT</name>
<dbReference type="Pfam" id="PF07157">
    <property type="entry name" value="DNA_circ_N"/>
    <property type="match status" value="1"/>
</dbReference>
<dbReference type="Proteomes" id="UP000561077">
    <property type="component" value="Unassembled WGS sequence"/>
</dbReference>
<dbReference type="EMBL" id="JABEQN010000003">
    <property type="protein sequence ID" value="MBB2192739.1"/>
    <property type="molecule type" value="Genomic_DNA"/>
</dbReference>
<evidence type="ECO:0000259" key="1">
    <source>
        <dbReference type="Pfam" id="PF07157"/>
    </source>
</evidence>
<dbReference type="Proteomes" id="UP000540490">
    <property type="component" value="Unassembled WGS sequence"/>
</dbReference>
<dbReference type="RefSeq" id="WP_182972774.1">
    <property type="nucleotide sequence ID" value="NZ_JABEQN010000003.1"/>
</dbReference>
<accession>A0A7W4IJH7</accession>
<gene>
    <name evidence="3" type="ORF">HLH25_03625</name>
    <name evidence="2" type="ORF">HLH26_05685</name>
</gene>
<protein>
    <recommendedName>
        <fullName evidence="1">DNA circulation N-terminal domain-containing protein</fullName>
    </recommendedName>
</protein>
<keyword evidence="4" id="KW-1185">Reference proteome</keyword>
<evidence type="ECO:0000313" key="3">
    <source>
        <dbReference type="EMBL" id="MBB2192739.1"/>
    </source>
</evidence>
<dbReference type="AlphaFoldDB" id="A0A7W4IJH7"/>
<evidence type="ECO:0000313" key="2">
    <source>
        <dbReference type="EMBL" id="MBB2164035.1"/>
    </source>
</evidence>
<evidence type="ECO:0000313" key="4">
    <source>
        <dbReference type="Proteomes" id="UP000540490"/>
    </source>
</evidence>
<evidence type="ECO:0000313" key="5">
    <source>
        <dbReference type="Proteomes" id="UP000561077"/>
    </source>
</evidence>
<dbReference type="InterPro" id="IPR009826">
    <property type="entry name" value="DNA_circ_N"/>
</dbReference>
<sequence length="271" mass="28239">MAKQECTIAGTTIYAAHVTTASYGVNRILHTYPGGLQPMVETLGQKPTIFEIEGYLNVNDGGLLGRAFSAITGSDAYQDLTDLMSLMNDNSGDFVELVHPTMGSWFGTILECPFSEDARRQGVVEIRMTFYAQGKMASPRQSIFSQITNVVTGNQGTGLGAIGAAFNTAMQAKSLLSNPTAALTTIGTSVTGLLSTSTGLLGSVSGIDSLFGGAATLGRYAQTATVSAEVLSGIDTAQTPKEITSDVTSAVIQKTTDARRIVASSVTVLTS</sequence>